<keyword evidence="4" id="KW-1185">Reference proteome</keyword>
<dbReference type="Gramene" id="mRNA:HanXRQr2_Chr13g0606041">
    <property type="protein sequence ID" value="CDS:HanXRQr2_Chr13g0606041.1"/>
    <property type="gene ID" value="HanXRQr2_Chr13g0606041"/>
</dbReference>
<sequence>MVEWLLTEKLEISTRPIPAYASDNRKINLLELYLVVKREGGHRNVTENNLWVVVAKDMGFEYHDGEFMRLMYAMYLDVLVYYYKFKSTQQRVYEKETLKNVVDVRRSRSQADDKQGTATDQMEGNSRSDYIMEQEREHYAFFAGNDWHGMRGLQKRRRFDFKQAEKAVNKAKRSVLMHSRKHS</sequence>
<dbReference type="SUPFAM" id="SSF46774">
    <property type="entry name" value="ARID-like"/>
    <property type="match status" value="1"/>
</dbReference>
<dbReference type="Proteomes" id="UP000215914">
    <property type="component" value="Unassembled WGS sequence"/>
</dbReference>
<evidence type="ECO:0000259" key="2">
    <source>
        <dbReference type="PROSITE" id="PS51011"/>
    </source>
</evidence>
<gene>
    <name evidence="3" type="ORF">HanXRQr2_Chr13g0606041</name>
</gene>
<feature type="compositionally biased region" description="Polar residues" evidence="1">
    <location>
        <begin position="116"/>
        <end position="126"/>
    </location>
</feature>
<proteinExistence type="predicted"/>
<dbReference type="InterPro" id="IPR001606">
    <property type="entry name" value="ARID_dom"/>
</dbReference>
<name>A0A9K3EKH9_HELAN</name>
<reference evidence="3" key="1">
    <citation type="journal article" date="2017" name="Nature">
        <title>The sunflower genome provides insights into oil metabolism, flowering and Asterid evolution.</title>
        <authorList>
            <person name="Badouin H."/>
            <person name="Gouzy J."/>
            <person name="Grassa C.J."/>
            <person name="Murat F."/>
            <person name="Staton S.E."/>
            <person name="Cottret L."/>
            <person name="Lelandais-Briere C."/>
            <person name="Owens G.L."/>
            <person name="Carrere S."/>
            <person name="Mayjonade B."/>
            <person name="Legrand L."/>
            <person name="Gill N."/>
            <person name="Kane N.C."/>
            <person name="Bowers J.E."/>
            <person name="Hubner S."/>
            <person name="Bellec A."/>
            <person name="Berard A."/>
            <person name="Berges H."/>
            <person name="Blanchet N."/>
            <person name="Boniface M.C."/>
            <person name="Brunel D."/>
            <person name="Catrice O."/>
            <person name="Chaidir N."/>
            <person name="Claudel C."/>
            <person name="Donnadieu C."/>
            <person name="Faraut T."/>
            <person name="Fievet G."/>
            <person name="Helmstetter N."/>
            <person name="King M."/>
            <person name="Knapp S.J."/>
            <person name="Lai Z."/>
            <person name="Le Paslier M.C."/>
            <person name="Lippi Y."/>
            <person name="Lorenzon L."/>
            <person name="Mandel J.R."/>
            <person name="Marage G."/>
            <person name="Marchand G."/>
            <person name="Marquand E."/>
            <person name="Bret-Mestries E."/>
            <person name="Morien E."/>
            <person name="Nambeesan S."/>
            <person name="Nguyen T."/>
            <person name="Pegot-Espagnet P."/>
            <person name="Pouilly N."/>
            <person name="Raftis F."/>
            <person name="Sallet E."/>
            <person name="Schiex T."/>
            <person name="Thomas J."/>
            <person name="Vandecasteele C."/>
            <person name="Vares D."/>
            <person name="Vear F."/>
            <person name="Vautrin S."/>
            <person name="Crespi M."/>
            <person name="Mangin B."/>
            <person name="Burke J.M."/>
            <person name="Salse J."/>
            <person name="Munos S."/>
            <person name="Vincourt P."/>
            <person name="Rieseberg L.H."/>
            <person name="Langlade N.B."/>
        </authorList>
    </citation>
    <scope>NUCLEOTIDE SEQUENCE</scope>
    <source>
        <tissue evidence="3">Leaves</tissue>
    </source>
</reference>
<dbReference type="PANTHER" id="PTHR46410">
    <property type="entry name" value="AT-RICH INTERACTIVE DOMAIN-CONTAINING PROTEIN 2"/>
    <property type="match status" value="1"/>
</dbReference>
<dbReference type="EMBL" id="MNCJ02000328">
    <property type="protein sequence ID" value="KAF5774905.1"/>
    <property type="molecule type" value="Genomic_DNA"/>
</dbReference>
<reference evidence="3" key="2">
    <citation type="submission" date="2020-06" db="EMBL/GenBank/DDBJ databases">
        <title>Helianthus annuus Genome sequencing and assembly Release 2.</title>
        <authorList>
            <person name="Gouzy J."/>
            <person name="Langlade N."/>
            <person name="Munos S."/>
        </authorList>
    </citation>
    <scope>NUCLEOTIDE SEQUENCE</scope>
    <source>
        <tissue evidence="3">Leaves</tissue>
    </source>
</reference>
<dbReference type="Gene3D" id="1.10.150.60">
    <property type="entry name" value="ARID DNA-binding domain"/>
    <property type="match status" value="1"/>
</dbReference>
<evidence type="ECO:0000313" key="4">
    <source>
        <dbReference type="Proteomes" id="UP000215914"/>
    </source>
</evidence>
<protein>
    <submittedName>
        <fullName evidence="3">Transcription factor &amp; chromatin remodeling ARID family</fullName>
    </submittedName>
</protein>
<dbReference type="GO" id="GO:0003677">
    <property type="term" value="F:DNA binding"/>
    <property type="evidence" value="ECO:0007669"/>
    <property type="project" value="InterPro"/>
</dbReference>
<feature type="compositionally biased region" description="Basic and acidic residues" evidence="1">
    <location>
        <begin position="105"/>
        <end position="115"/>
    </location>
</feature>
<organism evidence="3 4">
    <name type="scientific">Helianthus annuus</name>
    <name type="common">Common sunflower</name>
    <dbReference type="NCBI Taxonomy" id="4232"/>
    <lineage>
        <taxon>Eukaryota</taxon>
        <taxon>Viridiplantae</taxon>
        <taxon>Streptophyta</taxon>
        <taxon>Embryophyta</taxon>
        <taxon>Tracheophyta</taxon>
        <taxon>Spermatophyta</taxon>
        <taxon>Magnoliopsida</taxon>
        <taxon>eudicotyledons</taxon>
        <taxon>Gunneridae</taxon>
        <taxon>Pentapetalae</taxon>
        <taxon>asterids</taxon>
        <taxon>campanulids</taxon>
        <taxon>Asterales</taxon>
        <taxon>Asteraceae</taxon>
        <taxon>Asteroideae</taxon>
        <taxon>Heliantheae alliance</taxon>
        <taxon>Heliantheae</taxon>
        <taxon>Helianthus</taxon>
    </lineage>
</organism>
<dbReference type="AlphaFoldDB" id="A0A9K3EKH9"/>
<dbReference type="PROSITE" id="PS51011">
    <property type="entry name" value="ARID"/>
    <property type="match status" value="1"/>
</dbReference>
<comment type="caution">
    <text evidence="3">The sequence shown here is derived from an EMBL/GenBank/DDBJ whole genome shotgun (WGS) entry which is preliminary data.</text>
</comment>
<accession>A0A9K3EKH9</accession>
<evidence type="ECO:0000313" key="3">
    <source>
        <dbReference type="EMBL" id="KAF5774905.1"/>
    </source>
</evidence>
<feature type="region of interest" description="Disordered" evidence="1">
    <location>
        <begin position="105"/>
        <end position="126"/>
    </location>
</feature>
<dbReference type="InterPro" id="IPR036431">
    <property type="entry name" value="ARID_dom_sf"/>
</dbReference>
<feature type="domain" description="ARID" evidence="2">
    <location>
        <begin position="1"/>
        <end position="87"/>
    </location>
</feature>
<evidence type="ECO:0000256" key="1">
    <source>
        <dbReference type="SAM" id="MobiDB-lite"/>
    </source>
</evidence>
<dbReference type="Pfam" id="PF01388">
    <property type="entry name" value="ARID"/>
    <property type="match status" value="1"/>
</dbReference>
<dbReference type="PANTHER" id="PTHR46410:SF26">
    <property type="entry name" value="BULB-TYPE LECTIN DOMAIN-CONTAINING PROTEIN-RELATED"/>
    <property type="match status" value="1"/>
</dbReference>